<name>A0A7C4JQA8_9BACT</name>
<sequence length="153" mass="18269">MNKEDLKKEIRIEIENIERLSKEMKDLLAEIEEEPSFVEIRAAASILHDFYSSVERIFKSIALLIDKNLPSGENWHIELLSQMAKPFANIRGPVISEELFDNLKVYLKFRHLFRHIYGFELKWERFKELCTKLENILKEIKTEVEKFLEKNDN</sequence>
<comment type="caution">
    <text evidence="3">The sequence shown here is derived from an EMBL/GenBank/DDBJ whole genome shotgun (WGS) entry which is preliminary data.</text>
</comment>
<protein>
    <recommendedName>
        <fullName evidence="2">HepT-like domain-containing protein</fullName>
    </recommendedName>
</protein>
<proteinExistence type="predicted"/>
<dbReference type="InterPro" id="IPR048769">
    <property type="entry name" value="HepT-like_dom"/>
</dbReference>
<evidence type="ECO:0000313" key="3">
    <source>
        <dbReference type="EMBL" id="HGQ85299.1"/>
    </source>
</evidence>
<evidence type="ECO:0000259" key="2">
    <source>
        <dbReference type="Pfam" id="PF20797"/>
    </source>
</evidence>
<dbReference type="EMBL" id="DSZN01000050">
    <property type="protein sequence ID" value="HGQ85299.1"/>
    <property type="molecule type" value="Genomic_DNA"/>
</dbReference>
<reference evidence="3" key="1">
    <citation type="journal article" date="2020" name="mSystems">
        <title>Genome- and Community-Level Interaction Insights into Carbon Utilization and Element Cycling Functions of Hydrothermarchaeota in Hydrothermal Sediment.</title>
        <authorList>
            <person name="Zhou Z."/>
            <person name="Liu Y."/>
            <person name="Xu W."/>
            <person name="Pan J."/>
            <person name="Luo Z.H."/>
            <person name="Li M."/>
        </authorList>
    </citation>
    <scope>NUCLEOTIDE SEQUENCE [LARGE SCALE GENOMIC DNA]</scope>
    <source>
        <strain evidence="3">SpSt-6</strain>
    </source>
</reference>
<feature type="coiled-coil region" evidence="1">
    <location>
        <begin position="3"/>
        <end position="34"/>
    </location>
</feature>
<keyword evidence="1" id="KW-0175">Coiled coil</keyword>
<organism evidence="3">
    <name type="scientific">Thermodesulfobacterium geofontis</name>
    <dbReference type="NCBI Taxonomy" id="1295609"/>
    <lineage>
        <taxon>Bacteria</taxon>
        <taxon>Pseudomonadati</taxon>
        <taxon>Thermodesulfobacteriota</taxon>
        <taxon>Thermodesulfobacteria</taxon>
        <taxon>Thermodesulfobacteriales</taxon>
        <taxon>Thermodesulfobacteriaceae</taxon>
        <taxon>Thermodesulfobacterium</taxon>
    </lineage>
</organism>
<accession>A0A7C4JQA8</accession>
<gene>
    <name evidence="3" type="ORF">ENT66_02735</name>
</gene>
<dbReference type="AlphaFoldDB" id="A0A7C4JQA8"/>
<dbReference type="Pfam" id="PF20797">
    <property type="entry name" value="HepT-like_2"/>
    <property type="match status" value="1"/>
</dbReference>
<evidence type="ECO:0000256" key="1">
    <source>
        <dbReference type="SAM" id="Coils"/>
    </source>
</evidence>
<feature type="domain" description="HepT-like" evidence="2">
    <location>
        <begin position="42"/>
        <end position="149"/>
    </location>
</feature>